<evidence type="ECO:0000256" key="1">
    <source>
        <dbReference type="SAM" id="MobiDB-lite"/>
    </source>
</evidence>
<dbReference type="RefSeq" id="XP_020123605.1">
    <property type="nucleotide sequence ID" value="XM_020261690.1"/>
</dbReference>
<feature type="compositionally biased region" description="Basic residues" evidence="1">
    <location>
        <begin position="328"/>
        <end position="339"/>
    </location>
</feature>
<feature type="compositionally biased region" description="Polar residues" evidence="1">
    <location>
        <begin position="74"/>
        <end position="86"/>
    </location>
</feature>
<dbReference type="Proteomes" id="UP000214365">
    <property type="component" value="Unassembled WGS sequence"/>
</dbReference>
<dbReference type="AlphaFoldDB" id="A0A1Q5QC26"/>
<proteinExistence type="predicted"/>
<feature type="region of interest" description="Disordered" evidence="1">
    <location>
        <begin position="283"/>
        <end position="356"/>
    </location>
</feature>
<feature type="region of interest" description="Disordered" evidence="1">
    <location>
        <begin position="1"/>
        <end position="29"/>
    </location>
</feature>
<dbReference type="GeneID" id="31001723"/>
<comment type="caution">
    <text evidence="2">The sequence shown here is derived from an EMBL/GenBank/DDBJ whole genome shotgun (WGS) entry which is preliminary data.</text>
</comment>
<feature type="compositionally biased region" description="Basic and acidic residues" evidence="1">
    <location>
        <begin position="292"/>
        <end position="310"/>
    </location>
</feature>
<reference evidence="2 3" key="1">
    <citation type="submission" date="2015-06" db="EMBL/GenBank/DDBJ databases">
        <title>Talaromyces atroroseus IBT 11181 draft genome.</title>
        <authorList>
            <person name="Rasmussen K.B."/>
            <person name="Rasmussen S."/>
            <person name="Petersen B."/>
            <person name="Sicheritz-Ponten T."/>
            <person name="Mortensen U.H."/>
            <person name="Thrane U."/>
        </authorList>
    </citation>
    <scope>NUCLEOTIDE SEQUENCE [LARGE SCALE GENOMIC DNA]</scope>
    <source>
        <strain evidence="2 3">IBT 11181</strain>
    </source>
</reference>
<feature type="region of interest" description="Disordered" evidence="1">
    <location>
        <begin position="47"/>
        <end position="104"/>
    </location>
</feature>
<sequence>MISKHDLDEQSSQESHAEPEDTPVLSLPEPAVGLEYHACLPLDYQAHSHVSREQQSDSSEDLAGNPLRDGQLTPFASSTVDPSFSGQRPPIERSSSLEVHASSPVPLEKDLSELSTLPLDEDLENKQILGTDGAASSIGEERVFPTQSYASVYPFSETTSESGSYIVVTPRTSHAETKSSAYPSPRYSEVQQLNNSTVFIPSPHLATIDEAFDDQFSYLRTTHPLATSYNSAPPTFCGLSTPNSPAIYPTNHASEKLRRPPYGDGLKYPPCRTTEDGLLIVPSVPGELPGEISKEPTRNEYPTRSERSNNPDDQFAVAPLSPNVTAYRKGKYPRRKRYSSYRQYMPQPPFDGNQTM</sequence>
<dbReference type="EMBL" id="LFMY01000002">
    <property type="protein sequence ID" value="OKL63484.1"/>
    <property type="molecule type" value="Genomic_DNA"/>
</dbReference>
<keyword evidence="3" id="KW-1185">Reference proteome</keyword>
<name>A0A1Q5QC26_TALAT</name>
<organism evidence="2 3">
    <name type="scientific">Talaromyces atroroseus</name>
    <dbReference type="NCBI Taxonomy" id="1441469"/>
    <lineage>
        <taxon>Eukaryota</taxon>
        <taxon>Fungi</taxon>
        <taxon>Dikarya</taxon>
        <taxon>Ascomycota</taxon>
        <taxon>Pezizomycotina</taxon>
        <taxon>Eurotiomycetes</taxon>
        <taxon>Eurotiomycetidae</taxon>
        <taxon>Eurotiales</taxon>
        <taxon>Trichocomaceae</taxon>
        <taxon>Talaromyces</taxon>
        <taxon>Talaromyces sect. Trachyspermi</taxon>
    </lineage>
</organism>
<evidence type="ECO:0000313" key="2">
    <source>
        <dbReference type="EMBL" id="OKL63484.1"/>
    </source>
</evidence>
<evidence type="ECO:0000313" key="3">
    <source>
        <dbReference type="Proteomes" id="UP000214365"/>
    </source>
</evidence>
<dbReference type="OrthoDB" id="4224796at2759"/>
<accession>A0A1Q5QC26</accession>
<gene>
    <name evidence="2" type="ORF">UA08_01968</name>
</gene>
<protein>
    <submittedName>
        <fullName evidence="2">Uncharacterized protein</fullName>
    </submittedName>
</protein>